<feature type="compositionally biased region" description="Low complexity" evidence="2">
    <location>
        <begin position="48"/>
        <end position="62"/>
    </location>
</feature>
<sequence>MKIAPFAVPVLVLLAACTASPDPVSTPPEPAGTRTTESQPVEDELAEETSAAAEEPTAEPSPVVSTPPTDERGDIIKVVGELGGMTDANDEWTVDFTATSISLGTCTSSFAEPALNGHYLVLAFDVNTHPALDTTYGGFSFNPYDFVVFDSNNMRVNDPVGNAYSCLDSTETLPQEMGPSESASGKIAFDVPTETGTIAYRPADVDNGWTWSY</sequence>
<evidence type="ECO:0000256" key="3">
    <source>
        <dbReference type="SAM" id="SignalP"/>
    </source>
</evidence>
<evidence type="ECO:0008006" key="6">
    <source>
        <dbReference type="Google" id="ProtNLM"/>
    </source>
</evidence>
<evidence type="ECO:0000313" key="5">
    <source>
        <dbReference type="Proteomes" id="UP000561011"/>
    </source>
</evidence>
<accession>A0A853F2D9</accession>
<dbReference type="AlphaFoldDB" id="A0A853F2D9"/>
<dbReference type="Gene3D" id="2.60.40.1240">
    <property type="match status" value="1"/>
</dbReference>
<evidence type="ECO:0000256" key="1">
    <source>
        <dbReference type="ARBA" id="ARBA00022729"/>
    </source>
</evidence>
<keyword evidence="5" id="KW-1185">Reference proteome</keyword>
<feature type="region of interest" description="Disordered" evidence="2">
    <location>
        <begin position="20"/>
        <end position="72"/>
    </location>
</feature>
<reference evidence="4 5" key="1">
    <citation type="submission" date="2020-07" db="EMBL/GenBank/DDBJ databases">
        <title>MOT database genomes.</title>
        <authorList>
            <person name="Joseph S."/>
            <person name="Aduse-Opoku J."/>
            <person name="Hashim A."/>
            <person name="Wade W."/>
            <person name="Curtis M."/>
        </authorList>
    </citation>
    <scope>NUCLEOTIDE SEQUENCE [LARGE SCALE GENOMIC DNA]</scope>
    <source>
        <strain evidence="4 5">DSM 100099</strain>
    </source>
</reference>
<organism evidence="4 5">
    <name type="scientific">Sanguibacter inulinus</name>
    <dbReference type="NCBI Taxonomy" id="60922"/>
    <lineage>
        <taxon>Bacteria</taxon>
        <taxon>Bacillati</taxon>
        <taxon>Actinomycetota</taxon>
        <taxon>Actinomycetes</taxon>
        <taxon>Micrococcales</taxon>
        <taxon>Sanguibacteraceae</taxon>
        <taxon>Sanguibacter</taxon>
    </lineage>
</organism>
<evidence type="ECO:0000313" key="4">
    <source>
        <dbReference type="EMBL" id="NYS95198.1"/>
    </source>
</evidence>
<gene>
    <name evidence="4" type="ORF">HZZ10_16910</name>
</gene>
<dbReference type="EMBL" id="JACBYE010000060">
    <property type="protein sequence ID" value="NYS95198.1"/>
    <property type="molecule type" value="Genomic_DNA"/>
</dbReference>
<evidence type="ECO:0000256" key="2">
    <source>
        <dbReference type="SAM" id="MobiDB-lite"/>
    </source>
</evidence>
<dbReference type="InterPro" id="IPR029050">
    <property type="entry name" value="Immunoprotect_excell_Ig-like"/>
</dbReference>
<dbReference type="Proteomes" id="UP000561011">
    <property type="component" value="Unassembled WGS sequence"/>
</dbReference>
<keyword evidence="1 3" id="KW-0732">Signal</keyword>
<feature type="signal peptide" evidence="3">
    <location>
        <begin position="1"/>
        <end position="21"/>
    </location>
</feature>
<dbReference type="RefSeq" id="WP_179914408.1">
    <property type="nucleotide sequence ID" value="NZ_JACBYE010000060.1"/>
</dbReference>
<name>A0A853F2D9_9MICO</name>
<dbReference type="PROSITE" id="PS51257">
    <property type="entry name" value="PROKAR_LIPOPROTEIN"/>
    <property type="match status" value="1"/>
</dbReference>
<protein>
    <recommendedName>
        <fullName evidence="6">DUF4352 domain-containing protein</fullName>
    </recommendedName>
</protein>
<feature type="chain" id="PRO_5032754453" description="DUF4352 domain-containing protein" evidence="3">
    <location>
        <begin position="22"/>
        <end position="213"/>
    </location>
</feature>
<proteinExistence type="predicted"/>
<comment type="caution">
    <text evidence="4">The sequence shown here is derived from an EMBL/GenBank/DDBJ whole genome shotgun (WGS) entry which is preliminary data.</text>
</comment>